<feature type="region of interest" description="Disordered" evidence="1">
    <location>
        <begin position="400"/>
        <end position="435"/>
    </location>
</feature>
<name>A0A087SG08_AUXPR</name>
<keyword evidence="2" id="KW-0472">Membrane</keyword>
<feature type="transmembrane region" description="Helical" evidence="2">
    <location>
        <begin position="164"/>
        <end position="183"/>
    </location>
</feature>
<organism evidence="4 5">
    <name type="scientific">Auxenochlorella protothecoides</name>
    <name type="common">Green microalga</name>
    <name type="synonym">Chlorella protothecoides</name>
    <dbReference type="NCBI Taxonomy" id="3075"/>
    <lineage>
        <taxon>Eukaryota</taxon>
        <taxon>Viridiplantae</taxon>
        <taxon>Chlorophyta</taxon>
        <taxon>core chlorophytes</taxon>
        <taxon>Trebouxiophyceae</taxon>
        <taxon>Chlorellales</taxon>
        <taxon>Chlorellaceae</taxon>
        <taxon>Auxenochlorella</taxon>
    </lineage>
</organism>
<dbReference type="KEGG" id="apro:F751_2379"/>
<dbReference type="PANTHER" id="PTHR43689">
    <property type="entry name" value="HYDROLASE"/>
    <property type="match status" value="1"/>
</dbReference>
<evidence type="ECO:0000256" key="2">
    <source>
        <dbReference type="SAM" id="Phobius"/>
    </source>
</evidence>
<gene>
    <name evidence="4" type="ORF">F751_2379</name>
</gene>
<dbReference type="EMBL" id="KL662109">
    <property type="protein sequence ID" value="KFM24662.1"/>
    <property type="molecule type" value="Genomic_DNA"/>
</dbReference>
<feature type="transmembrane region" description="Helical" evidence="2">
    <location>
        <begin position="130"/>
        <end position="152"/>
    </location>
</feature>
<dbReference type="eggNOG" id="KOG1454">
    <property type="taxonomic scope" value="Eukaryota"/>
</dbReference>
<dbReference type="AlphaFoldDB" id="A0A087SG08"/>
<dbReference type="Gene3D" id="3.40.50.1820">
    <property type="entry name" value="alpha/beta hydrolase"/>
    <property type="match status" value="2"/>
</dbReference>
<evidence type="ECO:0000259" key="3">
    <source>
        <dbReference type="Pfam" id="PF00561"/>
    </source>
</evidence>
<feature type="region of interest" description="Disordered" evidence="1">
    <location>
        <begin position="450"/>
        <end position="480"/>
    </location>
</feature>
<dbReference type="InterPro" id="IPR029058">
    <property type="entry name" value="AB_hydrolase_fold"/>
</dbReference>
<reference evidence="4 5" key="1">
    <citation type="journal article" date="2014" name="BMC Genomics">
        <title>Oil accumulation mechanisms of the oleaginous microalga Chlorella protothecoides revealed through its genome, transcriptomes, and proteomes.</title>
        <authorList>
            <person name="Gao C."/>
            <person name="Wang Y."/>
            <person name="Shen Y."/>
            <person name="Yan D."/>
            <person name="He X."/>
            <person name="Dai J."/>
            <person name="Wu Q."/>
        </authorList>
    </citation>
    <scope>NUCLEOTIDE SEQUENCE [LARGE SCALE GENOMIC DNA]</scope>
    <source>
        <strain evidence="4 5">0710</strain>
    </source>
</reference>
<evidence type="ECO:0000313" key="4">
    <source>
        <dbReference type="EMBL" id="KFM24662.1"/>
    </source>
</evidence>
<evidence type="ECO:0000256" key="1">
    <source>
        <dbReference type="SAM" id="MobiDB-lite"/>
    </source>
</evidence>
<sequence length="647" mass="68294">MVRDAIITSKVVQYRMPEVMAEYESGGGPPERGACCSCRPESLARWVNAARFACVASLGLVAAASPWALATAEAVTMTLLYALTLPRKARDAPYAFAASAEDVLALSLLRAGLVLVCHFCGTGGLHQRPYLYAATALGCISLPLAMFKTAALEQGPLAPAKHPAFFLFFLLHAGFALAHMVAARQVSIWARRRHRLGLTGLGYPWEEGEETWLLAGELSARAELDALQLSAEDGGALLQASDSLFMTDCLGVTGQPRATSTVILLLHGFGGGVFAWRHVMRPLADASGLSVLAFDRPGFGLTSRPPRPPDAPGGNRHNPYAQRFQARMTLELCRRLHIASLVLMGYGDGALLALRVASSCTAHRALLASLLRGEFVPSAHWPLGTGASVRAARGVVERDAPVKTAPGSRGSPASDAGAAVPSPTDPPKPAAMPRAAEPSPFLQAALEAKPAMQGSTGVANAAPSSEPAPAPELERAPSILPPGPPLVRGVALLHPDISGVPAPLYARVLAQSRLGRRALAGLLRTEVGPVANRRAWADPAALTPEVLALYGAPRRLRAWDEALAATCRVPVDVHTADRNRLCARVRAPVCLLTGEADAFVTPAALAELARRFPADAPRVVLPRCGHVSHEEAPRGLVQAMTAFLQRL</sequence>
<dbReference type="Pfam" id="PF00561">
    <property type="entry name" value="Abhydrolase_1"/>
    <property type="match status" value="1"/>
</dbReference>
<dbReference type="OrthoDB" id="19657at2759"/>
<dbReference type="SUPFAM" id="SSF53474">
    <property type="entry name" value="alpha/beta-Hydrolases"/>
    <property type="match status" value="1"/>
</dbReference>
<dbReference type="Proteomes" id="UP000028924">
    <property type="component" value="Unassembled WGS sequence"/>
</dbReference>
<dbReference type="RefSeq" id="XP_011397550.1">
    <property type="nucleotide sequence ID" value="XM_011399248.1"/>
</dbReference>
<dbReference type="InterPro" id="IPR000073">
    <property type="entry name" value="AB_hydrolase_1"/>
</dbReference>
<keyword evidence="2" id="KW-1133">Transmembrane helix</keyword>
<feature type="transmembrane region" description="Helical" evidence="2">
    <location>
        <begin position="336"/>
        <end position="357"/>
    </location>
</feature>
<accession>A0A087SG08</accession>
<keyword evidence="5" id="KW-1185">Reference proteome</keyword>
<feature type="transmembrane region" description="Helical" evidence="2">
    <location>
        <begin position="52"/>
        <end position="83"/>
    </location>
</feature>
<feature type="transmembrane region" description="Helical" evidence="2">
    <location>
        <begin position="103"/>
        <end position="123"/>
    </location>
</feature>
<dbReference type="GeneID" id="23613770"/>
<keyword evidence="2" id="KW-0812">Transmembrane</keyword>
<protein>
    <recommendedName>
        <fullName evidence="3">AB hydrolase-1 domain-containing protein</fullName>
    </recommendedName>
</protein>
<evidence type="ECO:0000313" key="5">
    <source>
        <dbReference type="Proteomes" id="UP000028924"/>
    </source>
</evidence>
<dbReference type="PANTHER" id="PTHR43689:SF8">
    <property type="entry name" value="ALPHA_BETA-HYDROLASES SUPERFAMILY PROTEIN"/>
    <property type="match status" value="1"/>
</dbReference>
<feature type="domain" description="AB hydrolase-1" evidence="3">
    <location>
        <begin position="262"/>
        <end position="358"/>
    </location>
</feature>
<proteinExistence type="predicted"/>